<organism evidence="1 2">
    <name type="scientific">Stackebrandtia nassauensis (strain DSM 44728 / CIP 108903 / NRRL B-16338 / NBRC 102104 / LLR-40K-21)</name>
    <dbReference type="NCBI Taxonomy" id="446470"/>
    <lineage>
        <taxon>Bacteria</taxon>
        <taxon>Bacillati</taxon>
        <taxon>Actinomycetota</taxon>
        <taxon>Actinomycetes</taxon>
        <taxon>Glycomycetales</taxon>
        <taxon>Glycomycetaceae</taxon>
        <taxon>Stackebrandtia</taxon>
    </lineage>
</organism>
<dbReference type="Proteomes" id="UP000000844">
    <property type="component" value="Chromosome"/>
</dbReference>
<gene>
    <name evidence="1" type="ordered locus">Snas_5534</name>
</gene>
<reference evidence="1 2" key="1">
    <citation type="journal article" date="2009" name="Stand. Genomic Sci.">
        <title>Complete genome sequence of Stackebrandtia nassauensis type strain (LLR-40K-21).</title>
        <authorList>
            <person name="Munk C."/>
            <person name="Lapidus A."/>
            <person name="Copeland A."/>
            <person name="Jando M."/>
            <person name="Mayilraj S."/>
            <person name="Glavina Del Rio T."/>
            <person name="Nolan M."/>
            <person name="Chen F."/>
            <person name="Lucas S."/>
            <person name="Tice H."/>
            <person name="Cheng J.F."/>
            <person name="Han C."/>
            <person name="Detter J.C."/>
            <person name="Bruce D."/>
            <person name="Goodwin L."/>
            <person name="Chain P."/>
            <person name="Pitluck S."/>
            <person name="Goker M."/>
            <person name="Ovchinikova G."/>
            <person name="Pati A."/>
            <person name="Ivanova N."/>
            <person name="Mavromatis K."/>
            <person name="Chen A."/>
            <person name="Palaniappan K."/>
            <person name="Land M."/>
            <person name="Hauser L."/>
            <person name="Chang Y.J."/>
            <person name="Jeffries C.D."/>
            <person name="Bristow J."/>
            <person name="Eisen J.A."/>
            <person name="Markowitz V."/>
            <person name="Hugenholtz P."/>
            <person name="Kyrpides N.C."/>
            <person name="Klenk H.P."/>
        </authorList>
    </citation>
    <scope>NUCLEOTIDE SEQUENCE [LARGE SCALE GENOMIC DNA]</scope>
    <source>
        <strain evidence="2">DSM 44728 / CIP 108903 / NRRL B-16338 / NBRC 102104 / LLR-40K-21</strain>
    </source>
</reference>
<dbReference type="InterPro" id="IPR016031">
    <property type="entry name" value="Trp_RNA-bd_attenuator-like_dom"/>
</dbReference>
<evidence type="ECO:0000313" key="1">
    <source>
        <dbReference type="EMBL" id="ADD45165.1"/>
    </source>
</evidence>
<dbReference type="PANTHER" id="PTHR43657:SF1">
    <property type="entry name" value="ALTERED INHERITANCE OF MITOCHONDRIA PROTEIN 24, MITOCHONDRIAL"/>
    <property type="match status" value="1"/>
</dbReference>
<dbReference type="PANTHER" id="PTHR43657">
    <property type="entry name" value="TRYPTOPHAN RNA-BINDING ATTENUATOR PROTEIN-LIKE PROTEIN"/>
    <property type="match status" value="1"/>
</dbReference>
<dbReference type="eggNOG" id="COG2013">
    <property type="taxonomic scope" value="Bacteria"/>
</dbReference>
<dbReference type="KEGG" id="sna:Snas_5534"/>
<dbReference type="EMBL" id="CP001778">
    <property type="protein sequence ID" value="ADD45165.1"/>
    <property type="molecule type" value="Genomic_DNA"/>
</dbReference>
<dbReference type="Pfam" id="PF01987">
    <property type="entry name" value="AIM24"/>
    <property type="match status" value="1"/>
</dbReference>
<name>D3PWU1_STANL</name>
<dbReference type="NCBIfam" id="TIGR00266">
    <property type="entry name" value="TIGR00266 family protein"/>
    <property type="match status" value="1"/>
</dbReference>
<proteinExistence type="predicted"/>
<dbReference type="SUPFAM" id="SSF51219">
    <property type="entry name" value="TRAP-like"/>
    <property type="match status" value="1"/>
</dbReference>
<dbReference type="HOGENOM" id="CLU_040551_4_1_11"/>
<evidence type="ECO:0000313" key="2">
    <source>
        <dbReference type="Proteomes" id="UP000000844"/>
    </source>
</evidence>
<dbReference type="OrthoDB" id="6048299at2"/>
<dbReference type="AlphaFoldDB" id="D3PWU1"/>
<dbReference type="RefSeq" id="WP_013020736.1">
    <property type="nucleotide sequence ID" value="NC_013947.1"/>
</dbReference>
<dbReference type="InterPro" id="IPR036983">
    <property type="entry name" value="AIM24_sf"/>
</dbReference>
<protein>
    <recommendedName>
        <fullName evidence="3">TIGR00266 family protein</fullName>
    </recommendedName>
</protein>
<sequence>MKSDVRHPGSFAVVRCHLEAGEQIRVEAGAMLATSHGVALAAKVEGGLMRGLARKMLTDENLYTTTYTAPEFGGWVDLAHSLPGDVAVVPVRPEAALMIAKGSWIASNGEVEIQTKWGGMKNLIGGEGAFLVRAQGQGQLVLGCYGAIDSYALDPGETIVIDNGHVVAYEETVGHSLRRAVEGKTMQSRKSGEGLVYEFTGPGRVLTQSRNPEALIDYLTDVLPFEKD</sequence>
<accession>D3PWU1</accession>
<dbReference type="InterPro" id="IPR002838">
    <property type="entry name" value="AIM24"/>
</dbReference>
<evidence type="ECO:0008006" key="3">
    <source>
        <dbReference type="Google" id="ProtNLM"/>
    </source>
</evidence>
<keyword evidence="2" id="KW-1185">Reference proteome</keyword>
<dbReference type="Gene3D" id="3.60.160.10">
    <property type="entry name" value="Mitochondrial biogenesis AIM24"/>
    <property type="match status" value="1"/>
</dbReference>